<dbReference type="EMBL" id="ODYU01009634">
    <property type="protein sequence ID" value="SOQ54203.1"/>
    <property type="molecule type" value="Genomic_DNA"/>
</dbReference>
<organism evidence="1">
    <name type="scientific">Spodoptera frugiperda</name>
    <name type="common">Fall armyworm</name>
    <dbReference type="NCBI Taxonomy" id="7108"/>
    <lineage>
        <taxon>Eukaryota</taxon>
        <taxon>Metazoa</taxon>
        <taxon>Ecdysozoa</taxon>
        <taxon>Arthropoda</taxon>
        <taxon>Hexapoda</taxon>
        <taxon>Insecta</taxon>
        <taxon>Pterygota</taxon>
        <taxon>Neoptera</taxon>
        <taxon>Endopterygota</taxon>
        <taxon>Lepidoptera</taxon>
        <taxon>Glossata</taxon>
        <taxon>Ditrysia</taxon>
        <taxon>Noctuoidea</taxon>
        <taxon>Noctuidae</taxon>
        <taxon>Amphipyrinae</taxon>
        <taxon>Spodoptera</taxon>
    </lineage>
</organism>
<sequence>MLSAYSRNSLTRNSTSFKPFIKFMVAARQSPRRVSRNAAHEYEPLVCLKLVEFLVKQLREAALGLLWAPAYGGPKVYK</sequence>
<reference evidence="1" key="1">
    <citation type="submission" date="2016-07" db="EMBL/GenBank/DDBJ databases">
        <authorList>
            <person name="Bretaudeau A."/>
        </authorList>
    </citation>
    <scope>NUCLEOTIDE SEQUENCE</scope>
    <source>
        <strain evidence="1">Rice</strain>
        <tissue evidence="1">Whole body</tissue>
    </source>
</reference>
<accession>A0A2H1WMA4</accession>
<dbReference type="AlphaFoldDB" id="A0A2H1WMA4"/>
<evidence type="ECO:0000313" key="1">
    <source>
        <dbReference type="EMBL" id="SOQ54203.1"/>
    </source>
</evidence>
<name>A0A2H1WMA4_SPOFR</name>
<proteinExistence type="predicted"/>
<gene>
    <name evidence="1" type="ORF">SFRICE_027918</name>
</gene>
<protein>
    <submittedName>
        <fullName evidence="1">SFRICE_027918</fullName>
    </submittedName>
</protein>